<dbReference type="PANTHER" id="PTHR41404:SF1">
    <property type="entry name" value="SHIELDIN COMPLEX SUBUNIT 3"/>
    <property type="match status" value="1"/>
</dbReference>
<dbReference type="PANTHER" id="PTHR41404">
    <property type="entry name" value="SHIELDIN COMPLEX SUBUNIT 3"/>
    <property type="match status" value="1"/>
</dbReference>
<keyword evidence="3" id="KW-1185">Reference proteome</keyword>
<protein>
    <submittedName>
        <fullName evidence="2">Uncharacterized protein</fullName>
    </submittedName>
</protein>
<dbReference type="InterPro" id="IPR039996">
    <property type="entry name" value="Shieldin_RINN1"/>
</dbReference>
<evidence type="ECO:0000313" key="3">
    <source>
        <dbReference type="Proteomes" id="UP001159427"/>
    </source>
</evidence>
<organism evidence="2 3">
    <name type="scientific">Porites evermanni</name>
    <dbReference type="NCBI Taxonomy" id="104178"/>
    <lineage>
        <taxon>Eukaryota</taxon>
        <taxon>Metazoa</taxon>
        <taxon>Cnidaria</taxon>
        <taxon>Anthozoa</taxon>
        <taxon>Hexacorallia</taxon>
        <taxon>Scleractinia</taxon>
        <taxon>Fungiina</taxon>
        <taxon>Poritidae</taxon>
        <taxon>Porites</taxon>
    </lineage>
</organism>
<sequence>MGSNDAVDVYQADSEKCCARSFVSCVDPALVASNLLVNVQNSKISRHFLAGRFRPWYGSIKSVPLCFKFEPPNLSFHSDCTLNLLNDDKTKTLPSQSGYLPEFAPVYSGKSFVRYELKRKSYGESEFEETDDAMRSSYLQTPYSKDNKLPTQPKRNPTATVASGSCNENENKLLQDVDNPLSESHWCASPKICTKDRTKMDLALPKFRETILDQVKEKYRVKDCQRGKWIISRGVVSLKENKVTVDQVWKKVCSLMREGRLPHCNGKFQKAQQEVWVYCDFRHSLKIRSTLEKTLGNIGPFSFCVHPVGTIMEL</sequence>
<dbReference type="EMBL" id="CALNXI010000082">
    <property type="protein sequence ID" value="CAH3018263.1"/>
    <property type="molecule type" value="Genomic_DNA"/>
</dbReference>
<gene>
    <name evidence="2" type="ORF">PEVE_00042165</name>
</gene>
<reference evidence="2 3" key="1">
    <citation type="submission" date="2022-05" db="EMBL/GenBank/DDBJ databases">
        <authorList>
            <consortium name="Genoscope - CEA"/>
            <person name="William W."/>
        </authorList>
    </citation>
    <scope>NUCLEOTIDE SEQUENCE [LARGE SCALE GENOMIC DNA]</scope>
</reference>
<comment type="caution">
    <text evidence="2">The sequence shown here is derived from an EMBL/GenBank/DDBJ whole genome shotgun (WGS) entry which is preliminary data.</text>
</comment>
<dbReference type="Proteomes" id="UP001159427">
    <property type="component" value="Unassembled WGS sequence"/>
</dbReference>
<evidence type="ECO:0000313" key="2">
    <source>
        <dbReference type="EMBL" id="CAH3018263.1"/>
    </source>
</evidence>
<name>A0ABN8LVJ6_9CNID</name>
<accession>A0ABN8LVJ6</accession>
<evidence type="ECO:0000256" key="1">
    <source>
        <dbReference type="SAM" id="MobiDB-lite"/>
    </source>
</evidence>
<feature type="region of interest" description="Disordered" evidence="1">
    <location>
        <begin position="142"/>
        <end position="165"/>
    </location>
</feature>
<proteinExistence type="predicted"/>